<evidence type="ECO:0000256" key="2">
    <source>
        <dbReference type="SAM" id="Phobius"/>
    </source>
</evidence>
<dbReference type="OrthoDB" id="230895at2157"/>
<sequence>MSDDDGEREWPDPPGSPGQSEDADGGRLPIRAESGALAIGAGVTVAVIGYAAIALLTGIERSATLSTVLRPGALGLYPGAVVAGWIDGGSLRRSADTGFRAVFVGTTLAQGALFLQADAPPTFLLLGLMGIAVTYAVPATLFGALGGALRRWYERDPEVDLDV</sequence>
<protein>
    <submittedName>
        <fullName evidence="3">Uncharacterized protein</fullName>
    </submittedName>
</protein>
<gene>
    <name evidence="3" type="ORF">EAF64_00625</name>
</gene>
<name>A0A498L7P1_9EURY</name>
<feature type="transmembrane region" description="Helical" evidence="2">
    <location>
        <begin position="36"/>
        <end position="56"/>
    </location>
</feature>
<dbReference type="EMBL" id="RDFA01000001">
    <property type="protein sequence ID" value="RXK51183.1"/>
    <property type="molecule type" value="Genomic_DNA"/>
</dbReference>
<reference evidence="3 4" key="1">
    <citation type="submission" date="2019-01" db="EMBL/GenBank/DDBJ databases">
        <title>Halorientalis sp. F13-25 a new haloarchaeum isolated from hypersaline water.</title>
        <authorList>
            <person name="Ana D.-V."/>
            <person name="Cristina S.-P."/>
            <person name="Antonio V."/>
        </authorList>
    </citation>
    <scope>NUCLEOTIDE SEQUENCE [LARGE SCALE GENOMIC DNA]</scope>
    <source>
        <strain evidence="3 4">F13-25</strain>
    </source>
</reference>
<feature type="transmembrane region" description="Helical" evidence="2">
    <location>
        <begin position="68"/>
        <end position="86"/>
    </location>
</feature>
<keyword evidence="2" id="KW-0812">Transmembrane</keyword>
<proteinExistence type="predicted"/>
<keyword evidence="4" id="KW-1185">Reference proteome</keyword>
<organism evidence="3 4">
    <name type="scientific">Halorientalis pallida</name>
    <dbReference type="NCBI Taxonomy" id="2479928"/>
    <lineage>
        <taxon>Archaea</taxon>
        <taxon>Methanobacteriati</taxon>
        <taxon>Methanobacteriota</taxon>
        <taxon>Stenosarchaea group</taxon>
        <taxon>Halobacteria</taxon>
        <taxon>Halobacteriales</taxon>
        <taxon>Haloarculaceae</taxon>
        <taxon>Halorientalis</taxon>
    </lineage>
</organism>
<dbReference type="RefSeq" id="WP_129067050.1">
    <property type="nucleotide sequence ID" value="NZ_RDFA01000001.1"/>
</dbReference>
<feature type="region of interest" description="Disordered" evidence="1">
    <location>
        <begin position="1"/>
        <end position="27"/>
    </location>
</feature>
<evidence type="ECO:0000313" key="3">
    <source>
        <dbReference type="EMBL" id="RXK51183.1"/>
    </source>
</evidence>
<keyword evidence="2" id="KW-1133">Transmembrane helix</keyword>
<evidence type="ECO:0000256" key="1">
    <source>
        <dbReference type="SAM" id="MobiDB-lite"/>
    </source>
</evidence>
<dbReference type="Proteomes" id="UP000289691">
    <property type="component" value="Unassembled WGS sequence"/>
</dbReference>
<comment type="caution">
    <text evidence="3">The sequence shown here is derived from an EMBL/GenBank/DDBJ whole genome shotgun (WGS) entry which is preliminary data.</text>
</comment>
<evidence type="ECO:0000313" key="4">
    <source>
        <dbReference type="Proteomes" id="UP000289691"/>
    </source>
</evidence>
<accession>A0A498L7P1</accession>
<dbReference type="AlphaFoldDB" id="A0A498L7P1"/>
<keyword evidence="2" id="KW-0472">Membrane</keyword>
<feature type="transmembrane region" description="Helical" evidence="2">
    <location>
        <begin position="123"/>
        <end position="145"/>
    </location>
</feature>